<dbReference type="SUPFAM" id="SSF52374">
    <property type="entry name" value="Nucleotidylyl transferase"/>
    <property type="match status" value="1"/>
</dbReference>
<dbReference type="CDD" id="cd00805">
    <property type="entry name" value="TyrRS_core"/>
    <property type="match status" value="1"/>
</dbReference>
<proteinExistence type="inferred from homology"/>
<comment type="similarity">
    <text evidence="7">Belongs to the class-I aminoacyl-tRNA synthetase family. TyrS type 1 subfamily.</text>
</comment>
<comment type="function">
    <text evidence="7">Catalyzes the attachment of tyrosine to tRNA(Tyr) in a two-step reaction: tyrosine is first activated by ATP to form Tyr-AMP and then transferred to the acceptor end of tRNA(Tyr).</text>
</comment>
<comment type="caution">
    <text evidence="10">The sequence shown here is derived from an EMBL/GenBank/DDBJ whole genome shotgun (WGS) entry which is preliminary data.</text>
</comment>
<dbReference type="PROSITE" id="PS50889">
    <property type="entry name" value="S4"/>
    <property type="match status" value="1"/>
</dbReference>
<feature type="binding site" evidence="7">
    <location>
        <position position="251"/>
    </location>
    <ligand>
        <name>ATP</name>
        <dbReference type="ChEBI" id="CHEBI:30616"/>
    </ligand>
</feature>
<comment type="subunit">
    <text evidence="7">Homodimer.</text>
</comment>
<dbReference type="RefSeq" id="WP_377048437.1">
    <property type="nucleotide sequence ID" value="NZ_JBHLVZ010000002.1"/>
</dbReference>
<keyword evidence="5 7" id="KW-0030">Aminoacyl-tRNA synthetase</keyword>
<comment type="catalytic activity">
    <reaction evidence="6 7">
        <text>tRNA(Tyr) + L-tyrosine + ATP = L-tyrosyl-tRNA(Tyr) + AMP + diphosphate + H(+)</text>
        <dbReference type="Rhea" id="RHEA:10220"/>
        <dbReference type="Rhea" id="RHEA-COMP:9706"/>
        <dbReference type="Rhea" id="RHEA-COMP:9707"/>
        <dbReference type="ChEBI" id="CHEBI:15378"/>
        <dbReference type="ChEBI" id="CHEBI:30616"/>
        <dbReference type="ChEBI" id="CHEBI:33019"/>
        <dbReference type="ChEBI" id="CHEBI:58315"/>
        <dbReference type="ChEBI" id="CHEBI:78442"/>
        <dbReference type="ChEBI" id="CHEBI:78536"/>
        <dbReference type="ChEBI" id="CHEBI:456215"/>
        <dbReference type="EC" id="6.1.1.1"/>
    </reaction>
</comment>
<reference evidence="10 11" key="1">
    <citation type="submission" date="2024-09" db="EMBL/GenBank/DDBJ databases">
        <authorList>
            <person name="Sun Q."/>
            <person name="Mori K."/>
        </authorList>
    </citation>
    <scope>NUCLEOTIDE SEQUENCE [LARGE SCALE GENOMIC DNA]</scope>
    <source>
        <strain evidence="10 11">CCM 7468</strain>
    </source>
</reference>
<dbReference type="NCBIfam" id="TIGR00234">
    <property type="entry name" value="tyrS"/>
    <property type="match status" value="1"/>
</dbReference>
<evidence type="ECO:0000256" key="8">
    <source>
        <dbReference type="PROSITE-ProRule" id="PRU00182"/>
    </source>
</evidence>
<dbReference type="InterPro" id="IPR024088">
    <property type="entry name" value="Tyr-tRNA-ligase_bac-type"/>
</dbReference>
<dbReference type="Gene3D" id="3.10.290.10">
    <property type="entry name" value="RNA-binding S4 domain"/>
    <property type="match status" value="1"/>
</dbReference>
<keyword evidence="7" id="KW-0963">Cytoplasm</keyword>
<evidence type="ECO:0000256" key="3">
    <source>
        <dbReference type="ARBA" id="ARBA00022840"/>
    </source>
</evidence>
<dbReference type="InterPro" id="IPR002305">
    <property type="entry name" value="aa-tRNA-synth_Ic"/>
</dbReference>
<evidence type="ECO:0000313" key="10">
    <source>
        <dbReference type="EMBL" id="MFC0384383.1"/>
    </source>
</evidence>
<feature type="domain" description="RNA-binding S4" evidence="9">
    <location>
        <begin position="361"/>
        <end position="402"/>
    </location>
</feature>
<feature type="short sequence motif" description="'KMSKS' region" evidence="7">
    <location>
        <begin position="248"/>
        <end position="252"/>
    </location>
</feature>
<dbReference type="EC" id="6.1.1.1" evidence="7"/>
<keyword evidence="11" id="KW-1185">Reference proteome</keyword>
<dbReference type="Proteomes" id="UP001589789">
    <property type="component" value="Unassembled WGS sequence"/>
</dbReference>
<feature type="binding site" evidence="7">
    <location>
        <position position="51"/>
    </location>
    <ligand>
        <name>L-tyrosine</name>
        <dbReference type="ChEBI" id="CHEBI:58315"/>
    </ligand>
</feature>
<dbReference type="SUPFAM" id="SSF55174">
    <property type="entry name" value="Alpha-L RNA-binding motif"/>
    <property type="match status" value="1"/>
</dbReference>
<dbReference type="InterPro" id="IPR024107">
    <property type="entry name" value="Tyr-tRNA-ligase_bac_1"/>
</dbReference>
<gene>
    <name evidence="7 10" type="primary">tyrS</name>
    <name evidence="10" type="ORF">ACFFIC_02320</name>
</gene>
<dbReference type="Gene3D" id="3.40.50.620">
    <property type="entry name" value="HUPs"/>
    <property type="match status" value="1"/>
</dbReference>
<feature type="binding site" evidence="7">
    <location>
        <position position="192"/>
    </location>
    <ligand>
        <name>L-tyrosine</name>
        <dbReference type="ChEBI" id="CHEBI:58315"/>
    </ligand>
</feature>
<keyword evidence="2 7" id="KW-0547">Nucleotide-binding</keyword>
<dbReference type="Pfam" id="PF01479">
    <property type="entry name" value="S4"/>
    <property type="match status" value="1"/>
</dbReference>
<sequence length="423" mass="45829">MSETTAETTSGSPLGSTSEFLHLARQRGYIHQVTDEAGLAARMAQGPLPAYVGFDCTADSLHVGHLLPIMLLRLWQRLGHKPVPLIGGGTTKIGDPSGRDEGRQLLTAEKIEENKAGIRRSFASFLRFGEGPTDALMLDNAAWLDGLAYIPFLRDVGRHFSVNRMLTMDSVRLRLDRDQPLSFLEFNYMLLQSYDFLELRRRHGVALQMGGSDQWGNIVMGVELNRRIDAAEVFGATTPLLATASGAKMGKTAAGAVWLNPDRLSPYDYWQFWRNTEDADVGRFLRLFTEMPVGETERLAALRGSEVNEAKKILATEATALLHGREAAEAAAGTARATFEQGVAAESLPSITAGLPAGLLDLAVAAGLAASKGEARRLIGQSGLRLNDEAVSDPAREVTAEDLRDGAAKLSAGRKRHVLVRPA</sequence>
<dbReference type="EMBL" id="JBHLVZ010000002">
    <property type="protein sequence ID" value="MFC0384383.1"/>
    <property type="molecule type" value="Genomic_DNA"/>
</dbReference>
<organism evidence="10 11">
    <name type="scientific">Muricoccus vinaceus</name>
    <dbReference type="NCBI Taxonomy" id="424704"/>
    <lineage>
        <taxon>Bacteria</taxon>
        <taxon>Pseudomonadati</taxon>
        <taxon>Pseudomonadota</taxon>
        <taxon>Alphaproteobacteria</taxon>
        <taxon>Acetobacterales</taxon>
        <taxon>Roseomonadaceae</taxon>
        <taxon>Muricoccus</taxon>
    </lineage>
</organism>
<dbReference type="GO" id="GO:0004831">
    <property type="term" value="F:tyrosine-tRNA ligase activity"/>
    <property type="evidence" value="ECO:0007669"/>
    <property type="project" value="UniProtKB-EC"/>
</dbReference>
<evidence type="ECO:0000256" key="1">
    <source>
        <dbReference type="ARBA" id="ARBA00022598"/>
    </source>
</evidence>
<name>A0ABV6IL95_9PROT</name>
<protein>
    <recommendedName>
        <fullName evidence="7">Tyrosine--tRNA ligase</fullName>
        <ecNumber evidence="7">6.1.1.1</ecNumber>
    </recommendedName>
    <alternativeName>
        <fullName evidence="7">Tyrosyl-tRNA synthetase</fullName>
        <shortName evidence="7">TyrRS</shortName>
    </alternativeName>
</protein>
<dbReference type="HAMAP" id="MF_02006">
    <property type="entry name" value="Tyr_tRNA_synth_type1"/>
    <property type="match status" value="1"/>
</dbReference>
<dbReference type="InterPro" id="IPR036986">
    <property type="entry name" value="S4_RNA-bd_sf"/>
</dbReference>
<dbReference type="InterPro" id="IPR002307">
    <property type="entry name" value="Tyr-tRNA-ligase"/>
</dbReference>
<dbReference type="PANTHER" id="PTHR11766:SF0">
    <property type="entry name" value="TYROSINE--TRNA LIGASE, MITOCHONDRIAL"/>
    <property type="match status" value="1"/>
</dbReference>
<evidence type="ECO:0000256" key="4">
    <source>
        <dbReference type="ARBA" id="ARBA00022917"/>
    </source>
</evidence>
<keyword evidence="4 7" id="KW-0648">Protein biosynthesis</keyword>
<dbReference type="Gene3D" id="1.10.240.10">
    <property type="entry name" value="Tyrosyl-Transfer RNA Synthetase"/>
    <property type="match status" value="1"/>
</dbReference>
<dbReference type="PRINTS" id="PR01040">
    <property type="entry name" value="TRNASYNTHTYR"/>
</dbReference>
<evidence type="ECO:0000259" key="9">
    <source>
        <dbReference type="Pfam" id="PF01479"/>
    </source>
</evidence>
<evidence type="ECO:0000256" key="2">
    <source>
        <dbReference type="ARBA" id="ARBA00022741"/>
    </source>
</evidence>
<dbReference type="Pfam" id="PF00579">
    <property type="entry name" value="tRNA-synt_1b"/>
    <property type="match status" value="1"/>
</dbReference>
<keyword evidence="1 7" id="KW-0436">Ligase</keyword>
<feature type="binding site" evidence="7">
    <location>
        <position position="188"/>
    </location>
    <ligand>
        <name>L-tyrosine</name>
        <dbReference type="ChEBI" id="CHEBI:58315"/>
    </ligand>
</feature>
<keyword evidence="8" id="KW-0694">RNA-binding</keyword>
<evidence type="ECO:0000256" key="6">
    <source>
        <dbReference type="ARBA" id="ARBA00048248"/>
    </source>
</evidence>
<feature type="short sequence motif" description="'HIGH' region" evidence="7">
    <location>
        <begin position="56"/>
        <end position="65"/>
    </location>
</feature>
<dbReference type="CDD" id="cd00165">
    <property type="entry name" value="S4"/>
    <property type="match status" value="1"/>
</dbReference>
<evidence type="ECO:0000313" key="11">
    <source>
        <dbReference type="Proteomes" id="UP001589789"/>
    </source>
</evidence>
<dbReference type="PANTHER" id="PTHR11766">
    <property type="entry name" value="TYROSYL-TRNA SYNTHETASE"/>
    <property type="match status" value="1"/>
</dbReference>
<evidence type="ECO:0000256" key="5">
    <source>
        <dbReference type="ARBA" id="ARBA00023146"/>
    </source>
</evidence>
<comment type="subcellular location">
    <subcellularLocation>
        <location evidence="7">Cytoplasm</location>
    </subcellularLocation>
</comment>
<accession>A0ABV6IL95</accession>
<evidence type="ECO:0000256" key="7">
    <source>
        <dbReference type="HAMAP-Rule" id="MF_02006"/>
    </source>
</evidence>
<dbReference type="InterPro" id="IPR014729">
    <property type="entry name" value="Rossmann-like_a/b/a_fold"/>
</dbReference>
<keyword evidence="3 7" id="KW-0067">ATP-binding</keyword>
<dbReference type="InterPro" id="IPR002942">
    <property type="entry name" value="S4_RNA-bd"/>
</dbReference>